<dbReference type="KEGG" id="dbc:MFMK1_000536"/>
<dbReference type="InterPro" id="IPR001516">
    <property type="entry name" value="Proton_antipo_N"/>
</dbReference>
<accession>A0AAU0UKH9</accession>
<proteinExistence type="inferred from homology"/>
<keyword evidence="3" id="KW-1003">Cell membrane</keyword>
<feature type="transmembrane region" description="Helical" evidence="9">
    <location>
        <begin position="158"/>
        <end position="180"/>
    </location>
</feature>
<feature type="transmembrane region" description="Helical" evidence="9">
    <location>
        <begin position="314"/>
        <end position="335"/>
    </location>
</feature>
<evidence type="ECO:0000256" key="8">
    <source>
        <dbReference type="RuleBase" id="RU000320"/>
    </source>
</evidence>
<feature type="transmembrane region" description="Helical" evidence="9">
    <location>
        <begin position="207"/>
        <end position="225"/>
    </location>
</feature>
<keyword evidence="13" id="KW-1185">Reference proteome</keyword>
<comment type="subcellular location">
    <subcellularLocation>
        <location evidence="1">Cell membrane</location>
        <topology evidence="1">Multi-pass membrane protein</topology>
    </subcellularLocation>
    <subcellularLocation>
        <location evidence="8">Membrane</location>
        <topology evidence="8">Multi-pass membrane protein</topology>
    </subcellularLocation>
</comment>
<dbReference type="AlphaFoldDB" id="A0AAU0UKH9"/>
<gene>
    <name evidence="12" type="ORF">MFMK1_000536</name>
</gene>
<keyword evidence="4 8" id="KW-0812">Transmembrane</keyword>
<feature type="transmembrane region" description="Helical" evidence="9">
    <location>
        <begin position="414"/>
        <end position="437"/>
    </location>
</feature>
<feature type="transmembrane region" description="Helical" evidence="9">
    <location>
        <begin position="449"/>
        <end position="469"/>
    </location>
</feature>
<dbReference type="GO" id="GO:0042773">
    <property type="term" value="P:ATP synthesis coupled electron transport"/>
    <property type="evidence" value="ECO:0007669"/>
    <property type="project" value="InterPro"/>
</dbReference>
<dbReference type="InterPro" id="IPR003918">
    <property type="entry name" value="NADH_UbQ_OxRdtase"/>
</dbReference>
<evidence type="ECO:0000256" key="1">
    <source>
        <dbReference type="ARBA" id="ARBA00004651"/>
    </source>
</evidence>
<evidence type="ECO:0000256" key="5">
    <source>
        <dbReference type="ARBA" id="ARBA00022989"/>
    </source>
</evidence>
<reference evidence="12 13" key="1">
    <citation type="submission" date="2023-04" db="EMBL/GenBank/DDBJ databases">
        <authorList>
            <person name="Hsu D."/>
        </authorList>
    </citation>
    <scope>NUCLEOTIDE SEQUENCE [LARGE SCALE GENOMIC DNA]</scope>
    <source>
        <strain evidence="12 13">MK1</strain>
    </source>
</reference>
<protein>
    <submittedName>
        <fullName evidence="12">Hydrogenase 4 subunit F</fullName>
    </submittedName>
</protein>
<keyword evidence="5 9" id="KW-1133">Transmembrane helix</keyword>
<feature type="transmembrane region" description="Helical" evidence="9">
    <location>
        <begin position="30"/>
        <end position="48"/>
    </location>
</feature>
<comment type="similarity">
    <text evidence="2">Belongs to the CPA3 antiporters (TC 2.A.63) subunit A family.</text>
</comment>
<evidence type="ECO:0000313" key="12">
    <source>
        <dbReference type="EMBL" id="WRO20746.1"/>
    </source>
</evidence>
<name>A0AAU0UKH9_9FIRM</name>
<dbReference type="PRINTS" id="PR01437">
    <property type="entry name" value="NUOXDRDTASE4"/>
</dbReference>
<evidence type="ECO:0000256" key="3">
    <source>
        <dbReference type="ARBA" id="ARBA00022475"/>
    </source>
</evidence>
<dbReference type="PANTHER" id="PTHR42682:SF5">
    <property type="entry name" value="HYDROGENASE-4 COMPONENT F"/>
    <property type="match status" value="1"/>
</dbReference>
<dbReference type="InterPro" id="IPR001750">
    <property type="entry name" value="ND/Mrp_TM"/>
</dbReference>
<dbReference type="Pfam" id="PF00662">
    <property type="entry name" value="Proton_antipo_N"/>
    <property type="match status" value="1"/>
</dbReference>
<evidence type="ECO:0000256" key="7">
    <source>
        <dbReference type="ARBA" id="ARBA00023136"/>
    </source>
</evidence>
<dbReference type="InterPro" id="IPR052175">
    <property type="entry name" value="ComplexI-like_HydComp"/>
</dbReference>
<evidence type="ECO:0000256" key="6">
    <source>
        <dbReference type="ARBA" id="ARBA00023002"/>
    </source>
</evidence>
<dbReference type="RefSeq" id="WP_366923627.1">
    <property type="nucleotide sequence ID" value="NZ_CP121694.1"/>
</dbReference>
<feature type="domain" description="NADH-Ubiquinone oxidoreductase (complex I) chain 5 N-terminal" evidence="11">
    <location>
        <begin position="60"/>
        <end position="91"/>
    </location>
</feature>
<sequence>MVILTLFAPLVTAISGYLIGKPALRNWVTGIGALTTFVSSLILTWQVLTGEALTAMDSWLYIDAFSAYLLVIIGLIGLIATLYSIDYMQHEVEIGMIGVSQLATYYLLFNIFIFTMVLTVMANNLGLLWIAIEATTLASAMLVGFYKQKGSLEAAWKYIILCTVGIAFALLGVILTYYAASQIESESVRSLQWTFLMANKQQLDPQVLKLAFVFILIGFGTKAGLAPLHHWLPDAHSQAPSPVSAVLSGVLLNCALYGVIRYHLLLSQIVGSQFSGNLLLIFGLISMAIAVPFISLQHDLKRLLAYSSVEHMGIIAAGIGLGGKLALYGASLHFLNHAVAKSLLFFSAGSVTQHYGTRQMARIRGAITALPFSGVLLLLGSLAITGVPPFSIFVSEFSIITGGFAQGKYLASGLFLLFIALVFAGFMYHILQMVLGLKPDRVKVRRESWLTVTAMGIPIVLIVVLGLYIPSLLDNMLSEVLVILGGGR</sequence>
<evidence type="ECO:0000256" key="4">
    <source>
        <dbReference type="ARBA" id="ARBA00022692"/>
    </source>
</evidence>
<feature type="transmembrane region" description="Helical" evidence="9">
    <location>
        <begin position="276"/>
        <end position="294"/>
    </location>
</feature>
<dbReference type="GO" id="GO:0005886">
    <property type="term" value="C:plasma membrane"/>
    <property type="evidence" value="ECO:0007669"/>
    <property type="project" value="UniProtKB-SubCell"/>
</dbReference>
<feature type="transmembrane region" description="Helical" evidence="9">
    <location>
        <begin position="60"/>
        <end position="83"/>
    </location>
</feature>
<dbReference type="GO" id="GO:0008137">
    <property type="term" value="F:NADH dehydrogenase (ubiquinone) activity"/>
    <property type="evidence" value="ECO:0007669"/>
    <property type="project" value="InterPro"/>
</dbReference>
<evidence type="ECO:0000256" key="2">
    <source>
        <dbReference type="ARBA" id="ARBA00008483"/>
    </source>
</evidence>
<dbReference type="Proteomes" id="UP001329915">
    <property type="component" value="Chromosome"/>
</dbReference>
<feature type="transmembrane region" description="Helical" evidence="9">
    <location>
        <begin position="103"/>
        <end position="120"/>
    </location>
</feature>
<feature type="transmembrane region" description="Helical" evidence="9">
    <location>
        <begin position="245"/>
        <end position="264"/>
    </location>
</feature>
<feature type="transmembrane region" description="Helical" evidence="9">
    <location>
        <begin position="127"/>
        <end position="146"/>
    </location>
</feature>
<dbReference type="EMBL" id="CP121694">
    <property type="protein sequence ID" value="WRO20746.1"/>
    <property type="molecule type" value="Genomic_DNA"/>
</dbReference>
<keyword evidence="6" id="KW-0560">Oxidoreductase</keyword>
<dbReference type="GO" id="GO:0016491">
    <property type="term" value="F:oxidoreductase activity"/>
    <property type="evidence" value="ECO:0007669"/>
    <property type="project" value="UniProtKB-KW"/>
</dbReference>
<evidence type="ECO:0000259" key="11">
    <source>
        <dbReference type="Pfam" id="PF00662"/>
    </source>
</evidence>
<evidence type="ECO:0000256" key="9">
    <source>
        <dbReference type="SAM" id="Phobius"/>
    </source>
</evidence>
<evidence type="ECO:0000313" key="13">
    <source>
        <dbReference type="Proteomes" id="UP001329915"/>
    </source>
</evidence>
<feature type="transmembrane region" description="Helical" evidence="9">
    <location>
        <begin position="367"/>
        <end position="394"/>
    </location>
</feature>
<dbReference type="Pfam" id="PF00361">
    <property type="entry name" value="Proton_antipo_M"/>
    <property type="match status" value="1"/>
</dbReference>
<organism evidence="12 13">
    <name type="scientific">Metallumcola ferriviriculae</name>
    <dbReference type="NCBI Taxonomy" id="3039180"/>
    <lineage>
        <taxon>Bacteria</taxon>
        <taxon>Bacillati</taxon>
        <taxon>Bacillota</taxon>
        <taxon>Clostridia</taxon>
        <taxon>Neomoorellales</taxon>
        <taxon>Desulfitibacteraceae</taxon>
        <taxon>Metallumcola</taxon>
    </lineage>
</organism>
<feature type="domain" description="NADH:quinone oxidoreductase/Mrp antiporter transmembrane" evidence="10">
    <location>
        <begin position="122"/>
        <end position="415"/>
    </location>
</feature>
<evidence type="ECO:0000259" key="10">
    <source>
        <dbReference type="Pfam" id="PF00361"/>
    </source>
</evidence>
<dbReference type="PANTHER" id="PTHR42682">
    <property type="entry name" value="HYDROGENASE-4 COMPONENT F"/>
    <property type="match status" value="1"/>
</dbReference>
<keyword evidence="7 9" id="KW-0472">Membrane</keyword>